<keyword evidence="4 5" id="KW-0472">Membrane</keyword>
<keyword evidence="5" id="KW-0813">Transport</keyword>
<feature type="compositionally biased region" description="Low complexity" evidence="7">
    <location>
        <begin position="19"/>
        <end position="34"/>
    </location>
</feature>
<dbReference type="GO" id="GO:0055038">
    <property type="term" value="C:recycling endosome membrane"/>
    <property type="evidence" value="ECO:0007669"/>
    <property type="project" value="TreeGrafter"/>
</dbReference>
<dbReference type="PANTHER" id="PTHR10687:SF2">
    <property type="entry name" value="SECRETORY CARRIER-ASSOCIATED MEMBRANE PROTEIN"/>
    <property type="match status" value="1"/>
</dbReference>
<comment type="subcellular location">
    <subcellularLocation>
        <location evidence="1 5">Membrane</location>
        <topology evidence="1 5">Multi-pass membrane protein</topology>
    </subcellularLocation>
</comment>
<proteinExistence type="inferred from homology"/>
<feature type="coiled-coil region" evidence="6">
    <location>
        <begin position="85"/>
        <end position="114"/>
    </location>
</feature>
<dbReference type="InParanoid" id="A0A7R8UV18"/>
<protein>
    <recommendedName>
        <fullName evidence="5">Secretory carrier-associated membrane protein</fullName>
        <shortName evidence="5">Secretory carrier membrane protein</shortName>
    </recommendedName>
</protein>
<name>A0A7R8UV18_HERIL</name>
<feature type="region of interest" description="Disordered" evidence="7">
    <location>
        <begin position="1"/>
        <end position="81"/>
    </location>
</feature>
<keyword evidence="2 5" id="KW-0812">Transmembrane</keyword>
<evidence type="ECO:0000256" key="7">
    <source>
        <dbReference type="SAM" id="MobiDB-lite"/>
    </source>
</evidence>
<dbReference type="OrthoDB" id="242866at2759"/>
<evidence type="ECO:0000256" key="2">
    <source>
        <dbReference type="ARBA" id="ARBA00022692"/>
    </source>
</evidence>
<keyword evidence="3 5" id="KW-1133">Transmembrane helix</keyword>
<feature type="compositionally biased region" description="Polar residues" evidence="7">
    <location>
        <begin position="66"/>
        <end position="81"/>
    </location>
</feature>
<dbReference type="Pfam" id="PF04144">
    <property type="entry name" value="SCAMP"/>
    <property type="match status" value="1"/>
</dbReference>
<feature type="transmembrane region" description="Helical" evidence="5">
    <location>
        <begin position="154"/>
        <end position="176"/>
    </location>
</feature>
<dbReference type="PANTHER" id="PTHR10687">
    <property type="entry name" value="SECRETORY CARRIER-ASSOCIATED MEMBRANE PROTEIN SCAMP"/>
    <property type="match status" value="1"/>
</dbReference>
<evidence type="ECO:0000313" key="8">
    <source>
        <dbReference type="EMBL" id="CAD7087640.1"/>
    </source>
</evidence>
<feature type="transmembrane region" description="Helical" evidence="5">
    <location>
        <begin position="182"/>
        <end position="203"/>
    </location>
</feature>
<evidence type="ECO:0000256" key="3">
    <source>
        <dbReference type="ARBA" id="ARBA00022989"/>
    </source>
</evidence>
<evidence type="ECO:0000256" key="4">
    <source>
        <dbReference type="ARBA" id="ARBA00023136"/>
    </source>
</evidence>
<reference evidence="8 9" key="1">
    <citation type="submission" date="2020-11" db="EMBL/GenBank/DDBJ databases">
        <authorList>
            <person name="Wallbank WR R."/>
            <person name="Pardo Diaz C."/>
            <person name="Kozak K."/>
            <person name="Martin S."/>
            <person name="Jiggins C."/>
            <person name="Moest M."/>
            <person name="Warren A I."/>
            <person name="Generalovic N T."/>
            <person name="Byers J.R.P. K."/>
            <person name="Montejo-Kovacevich G."/>
            <person name="Yen C E."/>
        </authorList>
    </citation>
    <scope>NUCLEOTIDE SEQUENCE [LARGE SCALE GENOMIC DNA]</scope>
</reference>
<evidence type="ECO:0000256" key="5">
    <source>
        <dbReference type="RuleBase" id="RU363122"/>
    </source>
</evidence>
<feature type="transmembrane region" description="Helical" evidence="5">
    <location>
        <begin position="259"/>
        <end position="284"/>
    </location>
</feature>
<feature type="transmembrane region" description="Helical" evidence="5">
    <location>
        <begin position="215"/>
        <end position="239"/>
    </location>
</feature>
<gene>
    <name evidence="8" type="ORF">HERILL_LOCUS10333</name>
</gene>
<organism evidence="8 9">
    <name type="scientific">Hermetia illucens</name>
    <name type="common">Black soldier fly</name>
    <dbReference type="NCBI Taxonomy" id="343691"/>
    <lineage>
        <taxon>Eukaryota</taxon>
        <taxon>Metazoa</taxon>
        <taxon>Ecdysozoa</taxon>
        <taxon>Arthropoda</taxon>
        <taxon>Hexapoda</taxon>
        <taxon>Insecta</taxon>
        <taxon>Pterygota</taxon>
        <taxon>Neoptera</taxon>
        <taxon>Endopterygota</taxon>
        <taxon>Diptera</taxon>
        <taxon>Brachycera</taxon>
        <taxon>Stratiomyomorpha</taxon>
        <taxon>Stratiomyidae</taxon>
        <taxon>Hermetiinae</taxon>
        <taxon>Hermetia</taxon>
    </lineage>
</organism>
<dbReference type="GO" id="GO:0032588">
    <property type="term" value="C:trans-Golgi network membrane"/>
    <property type="evidence" value="ECO:0007669"/>
    <property type="project" value="TreeGrafter"/>
</dbReference>
<keyword evidence="9" id="KW-1185">Reference proteome</keyword>
<dbReference type="AlphaFoldDB" id="A0A7R8UV18"/>
<dbReference type="EMBL" id="LR899012">
    <property type="protein sequence ID" value="CAD7087640.1"/>
    <property type="molecule type" value="Genomic_DNA"/>
</dbReference>
<dbReference type="OMA" id="HKNSARY"/>
<dbReference type="FunCoup" id="A0A7R8UV18">
    <property type="interactions" value="729"/>
</dbReference>
<dbReference type="GO" id="GO:0015031">
    <property type="term" value="P:protein transport"/>
    <property type="evidence" value="ECO:0007669"/>
    <property type="project" value="InterPro"/>
</dbReference>
<dbReference type="InterPro" id="IPR007273">
    <property type="entry name" value="SCAMP"/>
</dbReference>
<dbReference type="Proteomes" id="UP000594454">
    <property type="component" value="Chromosome 4"/>
</dbReference>
<evidence type="ECO:0000256" key="1">
    <source>
        <dbReference type="ARBA" id="ARBA00004141"/>
    </source>
</evidence>
<evidence type="ECO:0000256" key="6">
    <source>
        <dbReference type="SAM" id="Coils"/>
    </source>
</evidence>
<keyword evidence="6" id="KW-0175">Coiled coil</keyword>
<accession>A0A7R8UV18</accession>
<sequence length="335" mass="37408">MNRLDENPFGEPMLDNPFADPAVQQAARSAANAQNTLEDYNPFEGGDKKPQTETSVNVGLSAAPPSVQSAPNNFEPTITNSGHHISTAELQRRQEELERKAAELDRREQQLQANSTRLNNWPPLPQACCFQPCFYQDINVDIPSEFQRIVRNLYYVWMLYTLTMCANVIGGVILMIHKSEFAAFGLAVLYAFLFTPASYLCWFRPAYKAFRSDSSFNFMVFFFVFFFQMLLTIFQTIGIPGSGYCGFITAIMQFDSTASGIFVGLLILIIALSFGACAAGDLMMLTKIHSIYRSTGASFAKAQAEFTTGFMQNRHVRETAASAFSSAMNPSNNRY</sequence>
<comment type="similarity">
    <text evidence="5">Belongs to the SCAMP family.</text>
</comment>
<evidence type="ECO:0000313" key="9">
    <source>
        <dbReference type="Proteomes" id="UP000594454"/>
    </source>
</evidence>